<dbReference type="GO" id="GO:0008250">
    <property type="term" value="C:oligosaccharyltransferase complex"/>
    <property type="evidence" value="ECO:0007669"/>
    <property type="project" value="UniProtKB-UniRule"/>
</dbReference>
<keyword evidence="3" id="KW-0256">Endoplasmic reticulum</keyword>
<dbReference type="AlphaFoldDB" id="A0A7R9KGY8"/>
<dbReference type="PANTHER" id="PTHR12640">
    <property type="entry name" value="RIBOPHORIN II"/>
    <property type="match status" value="1"/>
</dbReference>
<feature type="transmembrane region" description="Helical" evidence="3">
    <location>
        <begin position="546"/>
        <end position="566"/>
    </location>
</feature>
<comment type="caution">
    <text evidence="3">Lacks conserved residue(s) required for the propagation of feature annotation.</text>
</comment>
<evidence type="ECO:0000256" key="1">
    <source>
        <dbReference type="ARBA" id="ARBA00017612"/>
    </source>
</evidence>
<feature type="chain" id="PRO_5035952774" description="Dolichyl-diphosphooligosaccharide--protein glycosyltransferase subunit 2" evidence="3">
    <location>
        <begin position="20"/>
        <end position="567"/>
    </location>
</feature>
<dbReference type="InterPro" id="IPR008814">
    <property type="entry name" value="Swp1"/>
</dbReference>
<comment type="function">
    <text evidence="3">Subunit of the oligosaccharyl transferase (OST) complex that catalyzes the initial transfer of a defined glycan (Glc(3)Man(9)GlcNAc(2) in eukaryotes) from the lipid carrier dolichol-pyrophosphate to an asparagine residue within an Asn-X-Ser/Thr consensus motif in nascent polypeptide chains, the first step in protein N-glycosylation. N-glycosylation occurs cotranslationally and the complex associates with the Sec61 complex at the channel-forming translocon complex that mediates protein translocation across the endoplasmic reticulum (ER). All subunits are required for a maximal enzyme activity.</text>
</comment>
<sequence length="567" mass="61700">MHFTGVVMMCLMGAHVLTANPNPTTIVDQSDLDRMKTLVHLSAPVSTNSLSNIYYSLFSQTLLSQTIAQSTDICNHLKTQTDQTIESIFYITSAAKLINCQISGAQYVSKLESALKEDSPVADIYRAAISLLNLGKAIDSTKVAKVLVTALKKDESLINTGLAFQLAAKFTKAEDRNLFVEKIGDVIVQADEVDGKFLQFEGGLGITASIVSGVYQLASASNKPIGLKNDQALKFANYFLSRKYVLTPKSISELLEVLKLFTNNKYHIPVIITNYGSSALSPSNPVLTVRVTNVLGASLGPLAVTIDSAVKVDDKKTVLTKKTLQSVQGDSKLYAINFLDSKPLRGQYDLLVSAVPSKADPRLIANTGVQLKAIVLTQVSIVSAEITVADRDTGGSGAVTKLEYPKAISQPLEADSQQRVVLKFQLKDKIVGDLMSAHQTFVQLTNVKTKQDIVFIAEHDSALNYKLDLNLQTKAKDLNHMNGLYEISLIIGDAVISNPIQWKIASINLQLSSSHSPSTEEAVSPFVSKPEIKHLFREQEIRPAPVVSNAFSILVLLPIVILFGLLW</sequence>
<name>A0A7R9KGY8_9ACAR</name>
<accession>A0A7R9KGY8</accession>
<organism evidence="7">
    <name type="scientific">Medioppia subpectinata</name>
    <dbReference type="NCBI Taxonomy" id="1979941"/>
    <lineage>
        <taxon>Eukaryota</taxon>
        <taxon>Metazoa</taxon>
        <taxon>Ecdysozoa</taxon>
        <taxon>Arthropoda</taxon>
        <taxon>Chelicerata</taxon>
        <taxon>Arachnida</taxon>
        <taxon>Acari</taxon>
        <taxon>Acariformes</taxon>
        <taxon>Sarcoptiformes</taxon>
        <taxon>Oribatida</taxon>
        <taxon>Brachypylina</taxon>
        <taxon>Oppioidea</taxon>
        <taxon>Oppiidae</taxon>
        <taxon>Medioppia</taxon>
    </lineage>
</organism>
<feature type="domain" description="Ribophorin II second" evidence="6">
    <location>
        <begin position="270"/>
        <end position="373"/>
    </location>
</feature>
<proteinExistence type="inferred from homology"/>
<dbReference type="InterPro" id="IPR055374">
    <property type="entry name" value="Ribophorin_II_3rd"/>
</dbReference>
<reference evidence="7" key="1">
    <citation type="submission" date="2020-11" db="EMBL/GenBank/DDBJ databases">
        <authorList>
            <person name="Tran Van P."/>
        </authorList>
    </citation>
    <scope>NUCLEOTIDE SEQUENCE</scope>
</reference>
<comment type="subunit">
    <text evidence="2">Component of the oligosaccharyltransferase (OST) complex. OST exists in two different complex forms which contain common core subunits RPN1, RPN2, OST48, OST4, DAD1 and TMEM258, either STT3A or STT3B as catalytic subunits, and form-specific accessory subunits. STT3A complex assembly occurs through the formation of 3 subcomplexes. Subcomplex 1 contains RPN1 and TMEM258, subcomplex 2 contains the STT3A-specific subunits STT3A, DC2/OSTC, and KCP2 as well as the core subunit OST4, and subcomplex 3 contains RPN2, DAD1, and OST48. The STT3A complex can form stable complexes with the Sec61 complex or with both the Sec61 and TRAP complexes. Interacts with DDI2. Interacts with TMEM35A/NACHO.</text>
</comment>
<dbReference type="InterPro" id="IPR055375">
    <property type="entry name" value="Ribophorin_II_2nd"/>
</dbReference>
<keyword evidence="3" id="KW-1133">Transmembrane helix</keyword>
<evidence type="ECO:0000313" key="7">
    <source>
        <dbReference type="EMBL" id="CAD7622750.1"/>
    </source>
</evidence>
<dbReference type="Pfam" id="PF05817">
    <property type="entry name" value="Ribophorin_II"/>
    <property type="match status" value="1"/>
</dbReference>
<dbReference type="Pfam" id="PF23861">
    <property type="entry name" value="Ribophorin_II_2nd"/>
    <property type="match status" value="1"/>
</dbReference>
<dbReference type="EMBL" id="CAJPIZ010001264">
    <property type="protein sequence ID" value="CAG2103180.1"/>
    <property type="molecule type" value="Genomic_DNA"/>
</dbReference>
<feature type="domain" description="Ribophorin II third" evidence="5">
    <location>
        <begin position="383"/>
        <end position="509"/>
    </location>
</feature>
<feature type="domain" description="Ribophorin II N-terminal" evidence="4">
    <location>
        <begin position="28"/>
        <end position="262"/>
    </location>
</feature>
<dbReference type="GO" id="GO:0006487">
    <property type="term" value="P:protein N-linked glycosylation"/>
    <property type="evidence" value="ECO:0007669"/>
    <property type="project" value="UniProtKB-UniRule"/>
</dbReference>
<keyword evidence="8" id="KW-1185">Reference proteome</keyword>
<feature type="signal peptide" evidence="3">
    <location>
        <begin position="1"/>
        <end position="19"/>
    </location>
</feature>
<dbReference type="EMBL" id="OC855839">
    <property type="protein sequence ID" value="CAD7622750.1"/>
    <property type="molecule type" value="Genomic_DNA"/>
</dbReference>
<protein>
    <recommendedName>
        <fullName evidence="1 3">Dolichyl-diphosphooligosaccharide--protein glycosyltransferase subunit 2</fullName>
    </recommendedName>
    <alternativeName>
        <fullName evidence="3">Ribophorin-2</fullName>
    </alternativeName>
</protein>
<evidence type="ECO:0000259" key="6">
    <source>
        <dbReference type="Pfam" id="PF23861"/>
    </source>
</evidence>
<keyword evidence="3" id="KW-0732">Signal</keyword>
<evidence type="ECO:0000259" key="5">
    <source>
        <dbReference type="Pfam" id="PF23860"/>
    </source>
</evidence>
<dbReference type="OrthoDB" id="432292at2759"/>
<comment type="pathway">
    <text evidence="3">Protein modification; protein glycosylation.</text>
</comment>
<keyword evidence="3" id="KW-0812">Transmembrane</keyword>
<evidence type="ECO:0000256" key="2">
    <source>
        <dbReference type="ARBA" id="ARBA00046750"/>
    </source>
</evidence>
<dbReference type="Proteomes" id="UP000759131">
    <property type="component" value="Unassembled WGS sequence"/>
</dbReference>
<evidence type="ECO:0000259" key="4">
    <source>
        <dbReference type="Pfam" id="PF05817"/>
    </source>
</evidence>
<dbReference type="PANTHER" id="PTHR12640:SF0">
    <property type="entry name" value="DOLICHYL-DIPHOSPHOOLIGOSACCHARIDE--PROTEIN GLYCOSYLTRANSFERASE SUBUNIT 2"/>
    <property type="match status" value="1"/>
</dbReference>
<gene>
    <name evidence="7" type="ORF">OSB1V03_LOCUS3213</name>
</gene>
<dbReference type="InterPro" id="IPR055373">
    <property type="entry name" value="Ribophorin_II_N"/>
</dbReference>
<dbReference type="UniPathway" id="UPA00378"/>
<comment type="subcellular location">
    <subcellularLocation>
        <location evidence="3">Endoplasmic reticulum membrane</location>
        <topology evidence="3">Multi-pass membrane protein</topology>
    </subcellularLocation>
</comment>
<evidence type="ECO:0000256" key="3">
    <source>
        <dbReference type="RuleBase" id="RU366029"/>
    </source>
</evidence>
<dbReference type="Pfam" id="PF23860">
    <property type="entry name" value="Ribophorin_II_3rd"/>
    <property type="match status" value="1"/>
</dbReference>
<evidence type="ECO:0000313" key="8">
    <source>
        <dbReference type="Proteomes" id="UP000759131"/>
    </source>
</evidence>
<comment type="similarity">
    <text evidence="3">Belongs to the SWP1 family.</text>
</comment>
<keyword evidence="3" id="KW-0472">Membrane</keyword>